<comment type="caution">
    <text evidence="1">The sequence shown here is derived from an EMBL/GenBank/DDBJ whole genome shotgun (WGS) entry which is preliminary data.</text>
</comment>
<name>A0ABR0RLI4_9EURO</name>
<dbReference type="EMBL" id="JAVHJV010000007">
    <property type="protein sequence ID" value="KAK5941476.1"/>
    <property type="molecule type" value="Genomic_DNA"/>
</dbReference>
<reference evidence="1 2" key="1">
    <citation type="journal article" date="2023" name="Res Sq">
        <title>Genomic and morphological characterization of Knufia obscura isolated from the Mars 2020 spacecraft assembly facility.</title>
        <authorList>
            <person name="Chander A.M."/>
            <person name="Teixeira M.M."/>
            <person name="Singh N.K."/>
            <person name="Williams M.P."/>
            <person name="Parker C.W."/>
            <person name="Leo P."/>
            <person name="Stajich J.E."/>
            <person name="Torok T."/>
            <person name="Tighe S."/>
            <person name="Mason C.E."/>
            <person name="Venkateswaran K."/>
        </authorList>
    </citation>
    <scope>NUCLEOTIDE SEQUENCE [LARGE SCALE GENOMIC DNA]</scope>
    <source>
        <strain evidence="1 2">CCFEE 5817</strain>
    </source>
</reference>
<keyword evidence="2" id="KW-1185">Reference proteome</keyword>
<sequence length="189" mass="21424">MSATTPPKNPQITNRDDYYRFVMDEYAAKGSGLISPLIPDCPGGDFAYTSYTWTLPQRLVWKLDRRPPCHINDLPGNPLLLLQSIHIPRPEDRIATSTSLLADSNNDNDIDIIISKHQFTRLNAITTPGLRIWVLDPNLANPHFVMIPSHAMVFTDDEKRKYRVDGFRADRSDMPTLRGILRRAEADPG</sequence>
<dbReference type="RefSeq" id="XP_064729566.1">
    <property type="nucleotide sequence ID" value="XM_064875166.1"/>
</dbReference>
<accession>A0ABR0RLI4</accession>
<proteinExistence type="predicted"/>
<dbReference type="GeneID" id="90000204"/>
<evidence type="ECO:0000313" key="2">
    <source>
        <dbReference type="Proteomes" id="UP001334248"/>
    </source>
</evidence>
<dbReference type="Proteomes" id="UP001334248">
    <property type="component" value="Unassembled WGS sequence"/>
</dbReference>
<evidence type="ECO:0000313" key="1">
    <source>
        <dbReference type="EMBL" id="KAK5941476.1"/>
    </source>
</evidence>
<protein>
    <submittedName>
        <fullName evidence="1">Uncharacterized protein</fullName>
    </submittedName>
</protein>
<gene>
    <name evidence="1" type="ORF">PMZ80_006755</name>
</gene>
<organism evidence="1 2">
    <name type="scientific">Knufia obscura</name>
    <dbReference type="NCBI Taxonomy" id="1635080"/>
    <lineage>
        <taxon>Eukaryota</taxon>
        <taxon>Fungi</taxon>
        <taxon>Dikarya</taxon>
        <taxon>Ascomycota</taxon>
        <taxon>Pezizomycotina</taxon>
        <taxon>Eurotiomycetes</taxon>
        <taxon>Chaetothyriomycetidae</taxon>
        <taxon>Chaetothyriales</taxon>
        <taxon>Trichomeriaceae</taxon>
        <taxon>Knufia</taxon>
    </lineage>
</organism>